<dbReference type="EMBL" id="JAOPJF010000013">
    <property type="protein sequence ID" value="KAK1147208.1"/>
    <property type="molecule type" value="Genomic_DNA"/>
</dbReference>
<protein>
    <submittedName>
        <fullName evidence="1">Uncharacterized protein</fullName>
    </submittedName>
</protein>
<reference evidence="1 2" key="1">
    <citation type="journal article" date="2023" name="ACS Omega">
        <title>Identification of the Neoaspergillic Acid Biosynthesis Gene Cluster by Establishing an In Vitro CRISPR-Ribonucleoprotein Genetic System in Aspergillus melleus.</title>
        <authorList>
            <person name="Yuan B."/>
            <person name="Grau M.F."/>
            <person name="Murata R.M."/>
            <person name="Torok T."/>
            <person name="Venkateswaran K."/>
            <person name="Stajich J.E."/>
            <person name="Wang C.C.C."/>
        </authorList>
    </citation>
    <scope>NUCLEOTIDE SEQUENCE [LARGE SCALE GENOMIC DNA]</scope>
    <source>
        <strain evidence="1 2">IMV 1140</strain>
    </source>
</reference>
<evidence type="ECO:0000313" key="1">
    <source>
        <dbReference type="EMBL" id="KAK1147208.1"/>
    </source>
</evidence>
<comment type="caution">
    <text evidence="1">The sequence shown here is derived from an EMBL/GenBank/DDBJ whole genome shotgun (WGS) entry which is preliminary data.</text>
</comment>
<name>A0ACC3B9N0_9EURO</name>
<dbReference type="Proteomes" id="UP001177260">
    <property type="component" value="Unassembled WGS sequence"/>
</dbReference>
<sequence length="533" mass="58329">MAQPDKPTVELAEDVEIQKHTTDHILVDSEGRVQQLPIPSTDPNDPLNFTFWEKLGVIVSCCWFSSMSLSVVGGLGAILDVFIQMYTADGLSVNEVVWLSTFPSLFVGIGNFVILPLGLVYGRRFATLLSTIILLAVTIGCAVSNTWEQHLALRIIQGLAAGATESVLPLILAEVTFVHQHGMVYGMYWAAQNAITGVLNLASSYEVAALGWRWYYWVFTIAIGIGLVIVVFASFETSFHRGSQFMNGRLVLTDQFGVTRILSARETQEYISQGIEEASSSQSSHKKSYVEMLKPWTPPFQGQTLLKTTPRTWLHICEAFTSPGILYATLLSSVVLGASVGMSLSYNTVLQYSYNWAPANIGLINLGGVFGGLGGMLYAGIFGDKFVLYMAKRAGGIHSPEHRLPLLIFPGILCIVTLLLYGFTAEGGHNLTWGGPYMAWTLYQIAFVSVLILSTSFAAEAWEKNPGPALVAVVGTKNIVAFALSYGINPMVEKYSYHVAYGILAAVVGGVFVLGAPVYVWNPRWRRYMERKG</sequence>
<gene>
    <name evidence="1" type="ORF">N8T08_001947</name>
</gene>
<proteinExistence type="predicted"/>
<keyword evidence="2" id="KW-1185">Reference proteome</keyword>
<accession>A0ACC3B9N0</accession>
<organism evidence="1 2">
    <name type="scientific">Aspergillus melleus</name>
    <dbReference type="NCBI Taxonomy" id="138277"/>
    <lineage>
        <taxon>Eukaryota</taxon>
        <taxon>Fungi</taxon>
        <taxon>Dikarya</taxon>
        <taxon>Ascomycota</taxon>
        <taxon>Pezizomycotina</taxon>
        <taxon>Eurotiomycetes</taxon>
        <taxon>Eurotiomycetidae</taxon>
        <taxon>Eurotiales</taxon>
        <taxon>Aspergillaceae</taxon>
        <taxon>Aspergillus</taxon>
        <taxon>Aspergillus subgen. Circumdati</taxon>
    </lineage>
</organism>
<evidence type="ECO:0000313" key="2">
    <source>
        <dbReference type="Proteomes" id="UP001177260"/>
    </source>
</evidence>